<proteinExistence type="predicted"/>
<evidence type="ECO:0000313" key="3">
    <source>
        <dbReference type="Proteomes" id="UP000198362"/>
    </source>
</evidence>
<gene>
    <name evidence="2" type="ORF">SAMN05421812_13049</name>
</gene>
<dbReference type="InterPro" id="IPR010982">
    <property type="entry name" value="Lambda_DNA-bd_dom_sf"/>
</dbReference>
<dbReference type="SUPFAM" id="SSF47413">
    <property type="entry name" value="lambda repressor-like DNA-binding domains"/>
    <property type="match status" value="1"/>
</dbReference>
<accession>A0A239PI47</accession>
<evidence type="ECO:0000259" key="1">
    <source>
        <dbReference type="PROSITE" id="PS50943"/>
    </source>
</evidence>
<keyword evidence="3" id="KW-1185">Reference proteome</keyword>
<dbReference type="Pfam" id="PF13560">
    <property type="entry name" value="HTH_31"/>
    <property type="match status" value="1"/>
</dbReference>
<dbReference type="CDD" id="cd00093">
    <property type="entry name" value="HTH_XRE"/>
    <property type="match status" value="1"/>
</dbReference>
<dbReference type="InterPro" id="IPR001387">
    <property type="entry name" value="Cro/C1-type_HTH"/>
</dbReference>
<dbReference type="OrthoDB" id="9810578at2"/>
<dbReference type="RefSeq" id="WP_089255668.1">
    <property type="nucleotide sequence ID" value="NZ_FZPH01000030.1"/>
</dbReference>
<evidence type="ECO:0000313" key="2">
    <source>
        <dbReference type="EMBL" id="SNT66009.1"/>
    </source>
</evidence>
<dbReference type="SMART" id="SM00530">
    <property type="entry name" value="HTH_XRE"/>
    <property type="match status" value="1"/>
</dbReference>
<reference evidence="2 3" key="1">
    <citation type="submission" date="2017-06" db="EMBL/GenBank/DDBJ databases">
        <authorList>
            <person name="Kim H.J."/>
            <person name="Triplett B.A."/>
        </authorList>
    </citation>
    <scope>NUCLEOTIDE SEQUENCE [LARGE SCALE GENOMIC DNA]</scope>
    <source>
        <strain evidence="2 3">CGMCC 4.5593</strain>
    </source>
</reference>
<dbReference type="Proteomes" id="UP000198362">
    <property type="component" value="Unassembled WGS sequence"/>
</dbReference>
<name>A0A239PI47_9ACTN</name>
<organism evidence="2 3">
    <name type="scientific">Asanoa hainanensis</name>
    <dbReference type="NCBI Taxonomy" id="560556"/>
    <lineage>
        <taxon>Bacteria</taxon>
        <taxon>Bacillati</taxon>
        <taxon>Actinomycetota</taxon>
        <taxon>Actinomycetes</taxon>
        <taxon>Micromonosporales</taxon>
        <taxon>Micromonosporaceae</taxon>
        <taxon>Asanoa</taxon>
    </lineage>
</organism>
<feature type="domain" description="HTH cro/C1-type" evidence="1">
    <location>
        <begin position="7"/>
        <end position="46"/>
    </location>
</feature>
<sequence>MDNGQQLRHARRAANLTLSQVGAIGEVSASHLSRIENGERAVTPATVALYQRAVNEALGEGASPTFSAVRRKDFLALAGATVAGAVAAGPATAVDADECADWLAWETWTAGRDLHETEIPPDRRPGVSLIVRRRRVVRTADGLIRFPHPGLIDFHIGRRVFAGVASGSSATLETAQTTHATDLVIREFVEHDPRAVAALNRWMTDGGTDVLRVNAAGILAKVAAPEIADRVIAALRVDSAARTLYVTAVASRVLAIPWDAAAKLAGGTEAPPHDSAVRLAGELRNPRDAAARWCSAVLLHQTGGAAAEPVKAAVADALRAEASRENLRTMAALLAGSNPITTTNERRR</sequence>
<dbReference type="EMBL" id="FZPH01000030">
    <property type="protein sequence ID" value="SNT66009.1"/>
    <property type="molecule type" value="Genomic_DNA"/>
</dbReference>
<dbReference type="AlphaFoldDB" id="A0A239PI47"/>
<dbReference type="Gene3D" id="1.10.260.40">
    <property type="entry name" value="lambda repressor-like DNA-binding domains"/>
    <property type="match status" value="1"/>
</dbReference>
<dbReference type="PROSITE" id="PS50943">
    <property type="entry name" value="HTH_CROC1"/>
    <property type="match status" value="1"/>
</dbReference>
<dbReference type="GO" id="GO:0003677">
    <property type="term" value="F:DNA binding"/>
    <property type="evidence" value="ECO:0007669"/>
    <property type="project" value="InterPro"/>
</dbReference>
<protein>
    <submittedName>
        <fullName evidence="2">Helix-turn-helix domain-containing protein</fullName>
    </submittedName>
</protein>